<dbReference type="EMBL" id="PKQJ01000007">
    <property type="protein sequence ID" value="PLC46449.1"/>
    <property type="molecule type" value="Genomic_DNA"/>
</dbReference>
<evidence type="ECO:0000313" key="2">
    <source>
        <dbReference type="Proteomes" id="UP000234512"/>
    </source>
</evidence>
<proteinExistence type="predicted"/>
<accession>A0AB36XCR3</accession>
<name>A0AB36XCR3_LACPA</name>
<evidence type="ECO:0000313" key="1">
    <source>
        <dbReference type="EMBL" id="PLC46449.1"/>
    </source>
</evidence>
<protein>
    <submittedName>
        <fullName evidence="1">Uncharacterized protein</fullName>
    </submittedName>
</protein>
<dbReference type="AlphaFoldDB" id="A0AB36XCR3"/>
<comment type="caution">
    <text evidence="1">The sequence shown here is derived from an EMBL/GenBank/DDBJ whole genome shotgun (WGS) entry which is preliminary data.</text>
</comment>
<sequence length="40" mass="4601">MLISKRYLALAETDSRSVITHSPAQKFEAEPYTYDLLDLN</sequence>
<organism evidence="1 2">
    <name type="scientific">Lacticaseibacillus paracasei</name>
    <name type="common">Lactobacillus paracasei</name>
    <dbReference type="NCBI Taxonomy" id="1597"/>
    <lineage>
        <taxon>Bacteria</taxon>
        <taxon>Bacillati</taxon>
        <taxon>Bacillota</taxon>
        <taxon>Bacilli</taxon>
        <taxon>Lactobacillales</taxon>
        <taxon>Lactobacillaceae</taxon>
        <taxon>Lacticaseibacillus</taxon>
    </lineage>
</organism>
<dbReference type="Proteomes" id="UP000234512">
    <property type="component" value="Unassembled WGS sequence"/>
</dbReference>
<reference evidence="1 2" key="1">
    <citation type="journal article" date="2018" name="Genome Announc.">
        <title>Draft Genome Sequence of Lactobacillus paracasei DUP 13076, Which Exhibits Potent Antipathogenic Effects against Salmonella enterica Serovars Enteritidis, Typhimurium, and Heidelberg.</title>
        <authorList>
            <person name="Muyyarikkandy M.S."/>
            <person name="Alqahtani F.H."/>
            <person name="Mandoiu I."/>
            <person name="Amalaradjou M.A."/>
        </authorList>
    </citation>
    <scope>NUCLEOTIDE SEQUENCE [LARGE SCALE GENOMIC DNA]</scope>
    <source>
        <strain evidence="1 2">DUP 13076</strain>
    </source>
</reference>
<gene>
    <name evidence="1" type="ORF">C0Q90_08060</name>
</gene>